<dbReference type="PANTHER" id="PTHR21015:SF22">
    <property type="entry name" value="GLYCOSYLTRANSFERASE"/>
    <property type="match status" value="1"/>
</dbReference>
<proteinExistence type="predicted"/>
<protein>
    <submittedName>
        <fullName evidence="2">UDP-2,4-diacetamido-2,4, 6-trideoxy-beta-L-altropyranose hydrolase</fullName>
        <ecNumber evidence="2">3.6.1.57</ecNumber>
    </submittedName>
</protein>
<dbReference type="Gene3D" id="3.40.50.11190">
    <property type="match status" value="1"/>
</dbReference>
<reference evidence="2" key="1">
    <citation type="submission" date="2023-02" db="EMBL/GenBank/DDBJ databases">
        <title>Description of Roseinatronobacter alkalisoli sp. nov., an alkaliphilic bacerium isolated from soda soil.</title>
        <authorList>
            <person name="Wei W."/>
        </authorList>
    </citation>
    <scope>NUCLEOTIDE SEQUENCE</scope>
    <source>
        <strain evidence="2">HJB301</strain>
    </source>
</reference>
<dbReference type="Pfam" id="PF13302">
    <property type="entry name" value="Acetyltransf_3"/>
    <property type="match status" value="1"/>
</dbReference>
<keyword evidence="3" id="KW-1185">Reference proteome</keyword>
<dbReference type="EMBL" id="JAQZSM010000004">
    <property type="protein sequence ID" value="MDD7970633.1"/>
    <property type="molecule type" value="Genomic_DNA"/>
</dbReference>
<dbReference type="InterPro" id="IPR007235">
    <property type="entry name" value="Glyco_trans_28_C"/>
</dbReference>
<feature type="domain" description="N-acetyltransferase" evidence="1">
    <location>
        <begin position="353"/>
        <end position="501"/>
    </location>
</feature>
<dbReference type="EC" id="3.6.1.57" evidence="2"/>
<dbReference type="PANTHER" id="PTHR21015">
    <property type="entry name" value="UDP-N-ACETYLGLUCOSAMINE--N-ACETYLMURAMYL-(PENTAPEPTIDE) PYROPHOSPHORYL-UNDECAPRENOL N-ACETYLGLUCOSAMINE TRANSFERASE 1"/>
    <property type="match status" value="1"/>
</dbReference>
<dbReference type="GO" id="GO:0016787">
    <property type="term" value="F:hydrolase activity"/>
    <property type="evidence" value="ECO:0007669"/>
    <property type="project" value="UniProtKB-KW"/>
</dbReference>
<dbReference type="InterPro" id="IPR016181">
    <property type="entry name" value="Acyl_CoA_acyltransferase"/>
</dbReference>
<evidence type="ECO:0000313" key="2">
    <source>
        <dbReference type="EMBL" id="MDD7970633.1"/>
    </source>
</evidence>
<accession>A0ABT5T699</accession>
<comment type="caution">
    <text evidence="2">The sequence shown here is derived from an EMBL/GenBank/DDBJ whole genome shotgun (WGS) entry which is preliminary data.</text>
</comment>
<dbReference type="PROSITE" id="PS51186">
    <property type="entry name" value="GNAT"/>
    <property type="match status" value="1"/>
</dbReference>
<evidence type="ECO:0000259" key="1">
    <source>
        <dbReference type="PROSITE" id="PS51186"/>
    </source>
</evidence>
<organism evidence="2 3">
    <name type="scientific">Roseinatronobacter alkalisoli</name>
    <dbReference type="NCBI Taxonomy" id="3028235"/>
    <lineage>
        <taxon>Bacteria</taxon>
        <taxon>Pseudomonadati</taxon>
        <taxon>Pseudomonadota</taxon>
        <taxon>Alphaproteobacteria</taxon>
        <taxon>Rhodobacterales</taxon>
        <taxon>Paracoccaceae</taxon>
        <taxon>Roseinatronobacter</taxon>
    </lineage>
</organism>
<keyword evidence="2" id="KW-0378">Hydrolase</keyword>
<dbReference type="Gene3D" id="3.40.50.2000">
    <property type="entry name" value="Glycogen Phosphorylase B"/>
    <property type="match status" value="1"/>
</dbReference>
<dbReference type="Pfam" id="PF04101">
    <property type="entry name" value="Glyco_tran_28_C"/>
    <property type="match status" value="1"/>
</dbReference>
<dbReference type="Proteomes" id="UP001431784">
    <property type="component" value="Unassembled WGS sequence"/>
</dbReference>
<dbReference type="SUPFAM" id="SSF55729">
    <property type="entry name" value="Acyl-CoA N-acyltransferases (Nat)"/>
    <property type="match status" value="1"/>
</dbReference>
<dbReference type="InterPro" id="IPR020023">
    <property type="entry name" value="PseG"/>
</dbReference>
<evidence type="ECO:0000313" key="3">
    <source>
        <dbReference type="Proteomes" id="UP001431784"/>
    </source>
</evidence>
<dbReference type="RefSeq" id="WP_274351321.1">
    <property type="nucleotide sequence ID" value="NZ_JAQZSM010000004.1"/>
</dbReference>
<dbReference type="InterPro" id="IPR000182">
    <property type="entry name" value="GNAT_dom"/>
</dbReference>
<gene>
    <name evidence="2" type="primary">pseG</name>
    <name evidence="2" type="ORF">PUT78_05945</name>
</gene>
<dbReference type="SUPFAM" id="SSF53756">
    <property type="entry name" value="UDP-Glycosyltransferase/glycogen phosphorylase"/>
    <property type="match status" value="1"/>
</dbReference>
<sequence length="519" mass="56009">MRVIIRADASGMIGGGHMMRCLSLAQSLRAKGDTAAFVMAATGTDWTGMVTRAGFAVYPVAPRVRGHDDDGPWHQRWLSAPWQDDAKVTAQAVRDFAADWLIWDHYGLDARWVHVVRQAAGRLRVMAIDDLDDRALGSDLVLDQTRLDSTARTHPAPAPLSGPAYATLRPEFAALRAQALARRAKARDGRHVLVTLGLADAAGLAPDIVATLAQVPGVSADIVMGASAQTLPRVRALCAEHSRFALHVDTQDMAGLMLRADLCIGAGGMTSWERCCLGLATLLVPVAENQTDVARALAQAGAVQVLEVAQARNPRELQAALHVALAQAPVMGQVAAGLCDGLGTQRVVDVLGGELRAVTPADARLLFDWRNQPHIRAASLNTAALDWQGHLDWIAGLQGRTDGVFWVYTEGGRDLGHVNARRGDDGIWRWGFYIGADDAPKGAGRRMLALALVQLFSRPDCAEIEAEVRADNPRSVALHRALSFRQMASRDDGRVLVFSLNECDIDSVFSIQFPKDPRP</sequence>
<dbReference type="NCBIfam" id="TIGR03590">
    <property type="entry name" value="PseG"/>
    <property type="match status" value="1"/>
</dbReference>
<dbReference type="Gene3D" id="3.40.630.30">
    <property type="match status" value="1"/>
</dbReference>
<name>A0ABT5T699_9RHOB</name>